<dbReference type="PANTHER" id="PTHR38372">
    <property type="entry name" value="DENTIN SIALOPHOSPHOPROTEIN-LIKE PROTEIN"/>
    <property type="match status" value="1"/>
</dbReference>
<feature type="domain" description="OCEL" evidence="3">
    <location>
        <begin position="1134"/>
        <end position="1242"/>
    </location>
</feature>
<dbReference type="Pfam" id="PF07303">
    <property type="entry name" value="Occludin_ELL"/>
    <property type="match status" value="1"/>
</dbReference>
<sequence length="1244" mass="137514">MFGGSSKLGRVGGAGRGGSKRLHSSYPPHPPPHRPPATAGGRLSVGGSAGPRNRKSDPGMVGAPPQLEETFNLVSGNNPLAFAMIIRLAPDLVEEIKRVEAQGGKARMKFDSNPNNSGGNIIDVGGKEFRFTWSREFGDLCDTYEERQSGEDGNGLLVESGCAWRKLNVQRILDESTKNHVKMRSEEAERKHKSRKAIVLEHGNPSMKSQIKALAAVEATTWRNYSKKKESALKKRKVEPPQVGAPPRSAYKSGLSSTTTTISRRSPSPLPSPPQQPGASPSPLGAVHISKSIDDVLPSKHKAASGSEKEIPTRTSSTVRETPGGKGNFGAKPKDLQSMLITLLMEKPGGMTLKALEKAVGDTIPNSMKKIEPIIKKIATFQAPGRYILKPGVDLESSKKPLPENGSSPEDNNHHQISAGEETRDQAPAPQANFEEIVSGDDLEEQVQLSSKVEEESNAFGKVDNQHTSPDILVDKKGSDNCERQAGSSSDSGSGSGSESESDSSDSGSDSGSHSRSRSRSPAGTGSGTSSDSESDASSNSKEGSDEDVDIMTSDDEKEPKHKMEASELVVPTLLPLRTPDDMSMQNGTDVKQDGNEFDAVEIEKDLHDDEQETEMAVTTTSVSNKGAGKPVQETKPCSSDYDELWERKNYIGSLFDERENAAKDSFGLEPPDSSERLSRGKLKRGSDVKLFDEKSDHTKRLKAENLTQAPSAGGRDVEMFESSHNLSPVGLTEDTSKGPPVEVINRSDREGNLDFGFQKGYNRANHGKSSLDLQQPGRRSFEQSSGSKPSEAVEKSDKHAENIGRGRKYTEKSYQVHDGNYIQKDESYRDTQIEDGHDNEKKVPRNLREGGNESRHSVPINFHCQKHGEMVSKFKESRQGTNSLMGTSPKDNHRFGQDKSPMVSGKDSKLQRELSDLELGELREPTLEEVPAKRQFERKSSFKRFEQKADISEDRNSDVIKGKPALKATMESGKPSPPFPNSGIPSSLEGSNRRRNPYDTSENPIRSHTRVVQSHPQHHLKQDHAEVGSQFSKFADVDSKFRNNEVGVSQGIDLEGRGESNKKEPISAPKQHDTKRGTVPLTTKESKRQASNSIEEMANGRRDSICADGNNTDQRRRDSSSDENSCSYSKYEKDEPELKGPIKNFSQYKEYVQEYRDKYDSYCSLNKILESYRNEFHRLGKDLEFAKSRDVDRYYNILGQLKESYQRCGTRHKRLKKIFVVLHEELENLKRRIKDFAYSYTKE</sequence>
<feature type="compositionally biased region" description="Low complexity" evidence="2">
    <location>
        <begin position="487"/>
        <end position="542"/>
    </location>
</feature>
<protein>
    <submittedName>
        <fullName evidence="4">Dentin sialophosphoprotein</fullName>
    </submittedName>
</protein>
<feature type="compositionally biased region" description="Basic and acidic residues" evidence="2">
    <location>
        <begin position="473"/>
        <end position="483"/>
    </location>
</feature>
<feature type="region of interest" description="Disordered" evidence="2">
    <location>
        <begin position="663"/>
        <end position="1134"/>
    </location>
</feature>
<comment type="caution">
    <text evidence="4">The sequence shown here is derived from an EMBL/GenBank/DDBJ whole genome shotgun (WGS) entry which is preliminary data.</text>
</comment>
<feature type="region of interest" description="Disordered" evidence="2">
    <location>
        <begin position="1"/>
        <end position="64"/>
    </location>
</feature>
<reference evidence="4" key="1">
    <citation type="journal article" date="2023" name="Science">
        <title>Elucidation of the pathway for biosynthesis of saponin adjuvants from the soapbark tree.</title>
        <authorList>
            <person name="Reed J."/>
            <person name="Orme A."/>
            <person name="El-Demerdash A."/>
            <person name="Owen C."/>
            <person name="Martin L.B.B."/>
            <person name="Misra R.C."/>
            <person name="Kikuchi S."/>
            <person name="Rejzek M."/>
            <person name="Martin A.C."/>
            <person name="Harkess A."/>
            <person name="Leebens-Mack J."/>
            <person name="Louveau T."/>
            <person name="Stephenson M.J."/>
            <person name="Osbourn A."/>
        </authorList>
    </citation>
    <scope>NUCLEOTIDE SEQUENCE</scope>
    <source>
        <strain evidence="4">S10</strain>
    </source>
</reference>
<keyword evidence="1" id="KW-0175">Coiled coil</keyword>
<name>A0AAD7LU62_QUISA</name>
<dbReference type="Proteomes" id="UP001163823">
    <property type="component" value="Chromosome 7"/>
</dbReference>
<dbReference type="InterPro" id="IPR010844">
    <property type="entry name" value="Occludin_ELL"/>
</dbReference>
<gene>
    <name evidence="4" type="ORF">O6P43_018278</name>
</gene>
<evidence type="ECO:0000313" key="4">
    <source>
        <dbReference type="EMBL" id="KAJ7963145.1"/>
    </source>
</evidence>
<feature type="compositionally biased region" description="Basic and acidic residues" evidence="2">
    <location>
        <begin position="1055"/>
        <end position="1077"/>
    </location>
</feature>
<feature type="compositionally biased region" description="Acidic residues" evidence="2">
    <location>
        <begin position="545"/>
        <end position="557"/>
    </location>
</feature>
<evidence type="ECO:0000313" key="5">
    <source>
        <dbReference type="Proteomes" id="UP001163823"/>
    </source>
</evidence>
<evidence type="ECO:0000256" key="2">
    <source>
        <dbReference type="SAM" id="MobiDB-lite"/>
    </source>
</evidence>
<feature type="compositionally biased region" description="Basic and acidic residues" evidence="2">
    <location>
        <begin position="674"/>
        <end position="704"/>
    </location>
</feature>
<feature type="compositionally biased region" description="Basic and acidic residues" evidence="2">
    <location>
        <begin position="824"/>
        <end position="857"/>
    </location>
</feature>
<feature type="compositionally biased region" description="Polar residues" evidence="2">
    <location>
        <begin position="999"/>
        <end position="1016"/>
    </location>
</feature>
<feature type="region of interest" description="Disordered" evidence="2">
    <location>
        <begin position="392"/>
        <end position="594"/>
    </location>
</feature>
<feature type="region of interest" description="Disordered" evidence="2">
    <location>
        <begin position="607"/>
        <end position="640"/>
    </location>
</feature>
<dbReference type="KEGG" id="qsa:O6P43_018278"/>
<feature type="region of interest" description="Disordered" evidence="2">
    <location>
        <begin position="228"/>
        <end position="333"/>
    </location>
</feature>
<feature type="compositionally biased region" description="Low complexity" evidence="2">
    <location>
        <begin position="253"/>
        <end position="267"/>
    </location>
</feature>
<feature type="compositionally biased region" description="Basic and acidic residues" evidence="2">
    <location>
        <begin position="792"/>
        <end position="816"/>
    </location>
</feature>
<accession>A0AAD7LU62</accession>
<proteinExistence type="predicted"/>
<evidence type="ECO:0000256" key="1">
    <source>
        <dbReference type="SAM" id="Coils"/>
    </source>
</evidence>
<keyword evidence="5" id="KW-1185">Reference proteome</keyword>
<dbReference type="AlphaFoldDB" id="A0AAD7LU62"/>
<feature type="compositionally biased region" description="Low complexity" evidence="2">
    <location>
        <begin position="569"/>
        <end position="578"/>
    </location>
</feature>
<dbReference type="Gene3D" id="6.10.140.340">
    <property type="match status" value="1"/>
</dbReference>
<dbReference type="EMBL" id="JARAOO010000007">
    <property type="protein sequence ID" value="KAJ7963145.1"/>
    <property type="molecule type" value="Genomic_DNA"/>
</dbReference>
<evidence type="ECO:0000259" key="3">
    <source>
        <dbReference type="PROSITE" id="PS51980"/>
    </source>
</evidence>
<dbReference type="PROSITE" id="PS51980">
    <property type="entry name" value="OCEL"/>
    <property type="match status" value="1"/>
</dbReference>
<feature type="compositionally biased region" description="Basic and acidic residues" evidence="2">
    <location>
        <begin position="907"/>
        <end position="962"/>
    </location>
</feature>
<feature type="compositionally biased region" description="Basic and acidic residues" evidence="2">
    <location>
        <begin position="867"/>
        <end position="879"/>
    </location>
</feature>
<organism evidence="4 5">
    <name type="scientific">Quillaja saponaria</name>
    <name type="common">Soap bark tree</name>
    <dbReference type="NCBI Taxonomy" id="32244"/>
    <lineage>
        <taxon>Eukaryota</taxon>
        <taxon>Viridiplantae</taxon>
        <taxon>Streptophyta</taxon>
        <taxon>Embryophyta</taxon>
        <taxon>Tracheophyta</taxon>
        <taxon>Spermatophyta</taxon>
        <taxon>Magnoliopsida</taxon>
        <taxon>eudicotyledons</taxon>
        <taxon>Gunneridae</taxon>
        <taxon>Pentapetalae</taxon>
        <taxon>rosids</taxon>
        <taxon>fabids</taxon>
        <taxon>Fabales</taxon>
        <taxon>Quillajaceae</taxon>
        <taxon>Quillaja</taxon>
    </lineage>
</organism>
<feature type="coiled-coil region" evidence="1">
    <location>
        <begin position="1170"/>
        <end position="1233"/>
    </location>
</feature>
<dbReference type="PANTHER" id="PTHR38372:SF2">
    <property type="entry name" value="DENTIN SIALOPHOSPHOPROTEIN-LIKE PROTEIN"/>
    <property type="match status" value="1"/>
</dbReference>